<dbReference type="HAMAP" id="MF_00213">
    <property type="entry name" value="HypA_HybF"/>
    <property type="match status" value="1"/>
</dbReference>
<dbReference type="Gene3D" id="3.30.2320.80">
    <property type="match status" value="1"/>
</dbReference>
<dbReference type="RefSeq" id="WP_376954836.1">
    <property type="nucleotide sequence ID" value="NZ_JBHMBH010000038.1"/>
</dbReference>
<dbReference type="Proteomes" id="UP001589536">
    <property type="component" value="Unassembled WGS sequence"/>
</dbReference>
<dbReference type="PANTHER" id="PTHR34535">
    <property type="entry name" value="HYDROGENASE MATURATION FACTOR HYPA"/>
    <property type="match status" value="1"/>
</dbReference>
<dbReference type="InterPro" id="IPR000688">
    <property type="entry name" value="HypA/HybF"/>
</dbReference>
<sequence>MHELSITQSLVDAVLERTGERTVTGVNLRIGPLSGVLPDAMRFCFDIVSADTPLAGAQLKIDEPRGLARCRNCRTEFELNDPILLCPCGSADVEVLSGRELMVMSVEVA</sequence>
<name>A0ABV5UU52_9MICC</name>
<evidence type="ECO:0000256" key="3">
    <source>
        <dbReference type="ARBA" id="ARBA00022723"/>
    </source>
</evidence>
<feature type="binding site" evidence="5">
    <location>
        <position position="2"/>
    </location>
    <ligand>
        <name>Ni(2+)</name>
        <dbReference type="ChEBI" id="CHEBI:49786"/>
    </ligand>
</feature>
<evidence type="ECO:0000313" key="6">
    <source>
        <dbReference type="EMBL" id="MFB9715724.1"/>
    </source>
</evidence>
<dbReference type="PANTHER" id="PTHR34535:SF3">
    <property type="entry name" value="HYDROGENASE MATURATION FACTOR HYPA"/>
    <property type="match status" value="1"/>
</dbReference>
<proteinExistence type="inferred from homology"/>
<comment type="similarity">
    <text evidence="1 5">Belongs to the HypA/HybF family.</text>
</comment>
<feature type="binding site" evidence="5">
    <location>
        <position position="88"/>
    </location>
    <ligand>
        <name>Zn(2+)</name>
        <dbReference type="ChEBI" id="CHEBI:29105"/>
    </ligand>
</feature>
<keyword evidence="2 5" id="KW-0533">Nickel</keyword>
<dbReference type="Pfam" id="PF01155">
    <property type="entry name" value="HypA"/>
    <property type="match status" value="1"/>
</dbReference>
<dbReference type="InterPro" id="IPR020538">
    <property type="entry name" value="Hydgase_Ni_incorp_HypA/HybF_CS"/>
</dbReference>
<evidence type="ECO:0000256" key="1">
    <source>
        <dbReference type="ARBA" id="ARBA00010748"/>
    </source>
</evidence>
<dbReference type="PROSITE" id="PS01249">
    <property type="entry name" value="HYPA"/>
    <property type="match status" value="1"/>
</dbReference>
<feature type="binding site" evidence="5">
    <location>
        <position position="86"/>
    </location>
    <ligand>
        <name>Zn(2+)</name>
        <dbReference type="ChEBI" id="CHEBI:29105"/>
    </ligand>
</feature>
<keyword evidence="3 5" id="KW-0479">Metal-binding</keyword>
<evidence type="ECO:0000256" key="5">
    <source>
        <dbReference type="HAMAP-Rule" id="MF_00213"/>
    </source>
</evidence>
<keyword evidence="4 5" id="KW-0862">Zinc</keyword>
<evidence type="ECO:0000256" key="2">
    <source>
        <dbReference type="ARBA" id="ARBA00022596"/>
    </source>
</evidence>
<comment type="caution">
    <text evidence="6">The sequence shown here is derived from an EMBL/GenBank/DDBJ whole genome shotgun (WGS) entry which is preliminary data.</text>
</comment>
<dbReference type="EMBL" id="JBHMBH010000038">
    <property type="protein sequence ID" value="MFB9715724.1"/>
    <property type="molecule type" value="Genomic_DNA"/>
</dbReference>
<accession>A0ABV5UU52</accession>
<reference evidence="6 7" key="1">
    <citation type="submission" date="2024-09" db="EMBL/GenBank/DDBJ databases">
        <authorList>
            <person name="Sun Q."/>
            <person name="Mori K."/>
        </authorList>
    </citation>
    <scope>NUCLEOTIDE SEQUENCE [LARGE SCALE GENOMIC DNA]</scope>
    <source>
        <strain evidence="6 7">JCM 13519</strain>
    </source>
</reference>
<dbReference type="PIRSF" id="PIRSF004761">
    <property type="entry name" value="Hydrgn_mat_HypA"/>
    <property type="match status" value="1"/>
</dbReference>
<protein>
    <recommendedName>
        <fullName evidence="5">Hydrogenase maturation factor HypA</fullName>
    </recommendedName>
</protein>
<evidence type="ECO:0000313" key="7">
    <source>
        <dbReference type="Proteomes" id="UP001589536"/>
    </source>
</evidence>
<comment type="function">
    <text evidence="5">Involved in the maturation of [NiFe] hydrogenases. Required for nickel insertion into the metal center of the hydrogenase.</text>
</comment>
<feature type="binding site" evidence="5">
    <location>
        <position position="73"/>
    </location>
    <ligand>
        <name>Zn(2+)</name>
        <dbReference type="ChEBI" id="CHEBI:29105"/>
    </ligand>
</feature>
<feature type="binding site" evidence="5">
    <location>
        <position position="70"/>
    </location>
    <ligand>
        <name>Zn(2+)</name>
        <dbReference type="ChEBI" id="CHEBI:29105"/>
    </ligand>
</feature>
<gene>
    <name evidence="5" type="primary">hypA</name>
    <name evidence="6" type="ORF">ACFFPI_16620</name>
</gene>
<keyword evidence="7" id="KW-1185">Reference proteome</keyword>
<evidence type="ECO:0000256" key="4">
    <source>
        <dbReference type="ARBA" id="ARBA00022833"/>
    </source>
</evidence>
<organism evidence="6 7">
    <name type="scientific">Arthrobacter methylotrophus</name>
    <dbReference type="NCBI Taxonomy" id="121291"/>
    <lineage>
        <taxon>Bacteria</taxon>
        <taxon>Bacillati</taxon>
        <taxon>Actinomycetota</taxon>
        <taxon>Actinomycetes</taxon>
        <taxon>Micrococcales</taxon>
        <taxon>Micrococcaceae</taxon>
        <taxon>Arthrobacter</taxon>
    </lineage>
</organism>